<evidence type="ECO:0000313" key="2">
    <source>
        <dbReference type="Proteomes" id="UP000828941"/>
    </source>
</evidence>
<organism evidence="1 2">
    <name type="scientific">Bauhinia variegata</name>
    <name type="common">Purple orchid tree</name>
    <name type="synonym">Phanera variegata</name>
    <dbReference type="NCBI Taxonomy" id="167791"/>
    <lineage>
        <taxon>Eukaryota</taxon>
        <taxon>Viridiplantae</taxon>
        <taxon>Streptophyta</taxon>
        <taxon>Embryophyta</taxon>
        <taxon>Tracheophyta</taxon>
        <taxon>Spermatophyta</taxon>
        <taxon>Magnoliopsida</taxon>
        <taxon>eudicotyledons</taxon>
        <taxon>Gunneridae</taxon>
        <taxon>Pentapetalae</taxon>
        <taxon>rosids</taxon>
        <taxon>fabids</taxon>
        <taxon>Fabales</taxon>
        <taxon>Fabaceae</taxon>
        <taxon>Cercidoideae</taxon>
        <taxon>Cercideae</taxon>
        <taxon>Bauhiniinae</taxon>
        <taxon>Bauhinia</taxon>
    </lineage>
</organism>
<accession>A0ACB9Q0K5</accession>
<keyword evidence="2" id="KW-1185">Reference proteome</keyword>
<comment type="caution">
    <text evidence="1">The sequence shown here is derived from an EMBL/GenBank/DDBJ whole genome shotgun (WGS) entry which is preliminary data.</text>
</comment>
<reference evidence="1 2" key="1">
    <citation type="journal article" date="2022" name="DNA Res.">
        <title>Chromosomal-level genome assembly of the orchid tree Bauhinia variegata (Leguminosae; Cercidoideae) supports the allotetraploid origin hypothesis of Bauhinia.</title>
        <authorList>
            <person name="Zhong Y."/>
            <person name="Chen Y."/>
            <person name="Zheng D."/>
            <person name="Pang J."/>
            <person name="Liu Y."/>
            <person name="Luo S."/>
            <person name="Meng S."/>
            <person name="Qian L."/>
            <person name="Wei D."/>
            <person name="Dai S."/>
            <person name="Zhou R."/>
        </authorList>
    </citation>
    <scope>NUCLEOTIDE SEQUENCE [LARGE SCALE GENOMIC DNA]</scope>
    <source>
        <strain evidence="1">BV-YZ2020</strain>
    </source>
</reference>
<proteinExistence type="predicted"/>
<dbReference type="EMBL" id="CM039427">
    <property type="protein sequence ID" value="KAI4353799.1"/>
    <property type="molecule type" value="Genomic_DNA"/>
</dbReference>
<dbReference type="Proteomes" id="UP000828941">
    <property type="component" value="Chromosome 2"/>
</dbReference>
<sequence length="961" mass="110528">MEFSTKLSYDHLESEELKATFLLCAQMGNDFLIMDLLKYCIGLGILEGVYTIREARDRLHILVGRLKDSSLLLDSYSSDRFTMHDIIRDAALSIALKEQHAFFKRYARLDEWLDKDKLEQYTTISLHYCDIVNELPECINCPRLKVFHVENNDHSLKIPDKLFEGMTKLRVLLLTGIDLSHFPSSIKCLKNLRMLCLEQCVIGDELSMIGELKNLRILSLSGSELKCFPSELGWLGKLQLLDITNCSMPTVIPPNVISCLKNLEELYMRKNFVQRELEGQTNASLAELSHLNQLTTLDIHIPDLNVFPENLFFGELDYFKITVGDFKMFLFEGFKMPDQYEASRTLALQLEDGNNIHSQMGIKLLFKTVENLLLGELGGVENIFYELNLLGFPCLKHLYIANNFGIKYIINSMNFLLPQEVFTNLESLHLYNLENLKTICCSHLTGASFQMLKVVNIKMCHQLQYLFYFSMVRLFTNLAKIEVSECDTLKEIVDVQRQGDNETDDEVDKIEFPQLRHVALQGLSKFTGFCTNGMLLFNEKIEIPNLESLELSSIKISHIWGDMHPSSTSNFQFLIKLDVKNCGNLKYLLSISMAGYLVNLKILHISNCEGMEELLIQEDSINTTNVHIFCNLKEIKLSYMRNLREIWHKPGNQVGSDSYCNLESVVFEECKKLVTVFPPHIAGMLKKLDSVVVEYSELVEVIFDIENISPIDSEEVTCLRKVSIFSLQNLKHVWNRDPKGILNFKNLQDVKVFDCHSIQNLFPFSIARGLKQLESIHIGYCEGMEQIVCTGNGSNVDSVTFEFPKLNLVRLKRLPELKGLYLGMHNIEWPQLKNLDLSDCDKLVAFMEETTNPERLPISIEQVIPNLQSLGLGNKEANLLSRFFDNYHLNSLKTLELENLKNPELLIRFLHRAPNLEKLDLWRCDFQELFPPRMLTALEKIGIVVQLKGDRGNCNRERKQR</sequence>
<protein>
    <submittedName>
        <fullName evidence="1">Uncharacterized protein</fullName>
    </submittedName>
</protein>
<name>A0ACB9Q0K5_BAUVA</name>
<evidence type="ECO:0000313" key="1">
    <source>
        <dbReference type="EMBL" id="KAI4353799.1"/>
    </source>
</evidence>
<gene>
    <name evidence="1" type="ORF">L6164_002726</name>
</gene>